<feature type="compositionally biased region" description="Gly residues" evidence="1">
    <location>
        <begin position="483"/>
        <end position="508"/>
    </location>
</feature>
<dbReference type="EMBL" id="JADKMA010000101">
    <property type="protein sequence ID" value="MBO8193911.1"/>
    <property type="molecule type" value="Genomic_DNA"/>
</dbReference>
<accession>A0ABS3XFN5</accession>
<comment type="caution">
    <text evidence="3">The sequence shown here is derived from an EMBL/GenBank/DDBJ whole genome shotgun (WGS) entry which is preliminary data.</text>
</comment>
<dbReference type="InterPro" id="IPR050464">
    <property type="entry name" value="Zeta_carotene_desat/Oxidored"/>
</dbReference>
<gene>
    <name evidence="3" type="ORF">ITI46_19905</name>
</gene>
<evidence type="ECO:0000313" key="4">
    <source>
        <dbReference type="Proteomes" id="UP001519064"/>
    </source>
</evidence>
<dbReference type="PANTHER" id="PTHR42923:SF46">
    <property type="entry name" value="AMINE OXIDASE"/>
    <property type="match status" value="1"/>
</dbReference>
<dbReference type="SUPFAM" id="SSF51905">
    <property type="entry name" value="FAD/NAD(P)-binding domain"/>
    <property type="match status" value="1"/>
</dbReference>
<feature type="region of interest" description="Disordered" evidence="1">
    <location>
        <begin position="483"/>
        <end position="531"/>
    </location>
</feature>
<evidence type="ECO:0000313" key="3">
    <source>
        <dbReference type="EMBL" id="MBO8193911.1"/>
    </source>
</evidence>
<evidence type="ECO:0000256" key="1">
    <source>
        <dbReference type="SAM" id="MobiDB-lite"/>
    </source>
</evidence>
<dbReference type="Gene3D" id="3.50.50.60">
    <property type="entry name" value="FAD/NAD(P)-binding domain"/>
    <property type="match status" value="1"/>
</dbReference>
<sequence>MSGARPAGDGVTVVGGGLAGMTAAWHIRRLGIPVRLLEAAPALGGMAGSRTIDNRVEDHGVHIFPAWYRNTLQLVDELGISGNLRECETFHQLLPGEFPRFRSAVTPVADRLLFHYGVVDLLAQRYEARDESLHDFLRSRWYLTEAAIADVEHLFVASSAAESHAVSAAGFRGSIAAFARHPGRVRMPRGDLEQWFIGPFQQRLAADGVGIRTGTELLAARVEGDRLGALTLRDGDTVTEEDITGHVVLAIPHGAVRGLGPAVTGALRPAHGVEKLRSRPLGALHLYLRRRLPGLPDEHVRLVGSPHALTLVDVGQVWEGHRTSLLNCVVGRVARLAELPEREAVEVLVAELRSYLPTLSRDDIEHVCYQPHYAEPFFAPGPGSARHRPESTTALANLHLAGDYCAAPPGVAGMESAVRSGLTAAESVRRVLRPAAPPVPVRRIGTVSPQAARCLRTALTPLAATVRLLTRRRRAATAGVVSGGVGTAGAGQKGGEAGVRGGEAGVEGGDSSAAGAEAEARHRAGRPPEFT</sequence>
<dbReference type="Pfam" id="PF01593">
    <property type="entry name" value="Amino_oxidase"/>
    <property type="match status" value="1"/>
</dbReference>
<feature type="domain" description="Amine oxidase" evidence="2">
    <location>
        <begin position="18"/>
        <end position="428"/>
    </location>
</feature>
<evidence type="ECO:0000259" key="2">
    <source>
        <dbReference type="Pfam" id="PF01593"/>
    </source>
</evidence>
<keyword evidence="4" id="KW-1185">Reference proteome</keyword>
<protein>
    <submittedName>
        <fullName evidence="3">FAD-dependent oxidoreductase</fullName>
    </submittedName>
</protein>
<name>A0ABS3XFN5_9ACTN</name>
<dbReference type="Proteomes" id="UP001519064">
    <property type="component" value="Unassembled WGS sequence"/>
</dbReference>
<dbReference type="PANTHER" id="PTHR42923">
    <property type="entry name" value="PROTOPORPHYRINOGEN OXIDASE"/>
    <property type="match status" value="1"/>
</dbReference>
<reference evidence="3 4" key="1">
    <citation type="submission" date="2020-11" db="EMBL/GenBank/DDBJ databases">
        <title>Streptomyces spirodelae sp. nov., isolated from duckweed.</title>
        <authorList>
            <person name="Saimee Y."/>
            <person name="Duangmal K."/>
        </authorList>
    </citation>
    <scope>NUCLEOTIDE SEQUENCE [LARGE SCALE GENOMIC DNA]</scope>
    <source>
        <strain evidence="3 4">S16-07</strain>
    </source>
</reference>
<proteinExistence type="predicted"/>
<dbReference type="InterPro" id="IPR036188">
    <property type="entry name" value="FAD/NAD-bd_sf"/>
</dbReference>
<dbReference type="RefSeq" id="WP_209241022.1">
    <property type="nucleotide sequence ID" value="NZ_JADKMA010000101.1"/>
</dbReference>
<dbReference type="InterPro" id="IPR002937">
    <property type="entry name" value="Amino_oxidase"/>
</dbReference>
<organism evidence="3 4">
    <name type="scientific">Streptomyces oryzae</name>
    <dbReference type="NCBI Taxonomy" id="1434886"/>
    <lineage>
        <taxon>Bacteria</taxon>
        <taxon>Bacillati</taxon>
        <taxon>Actinomycetota</taxon>
        <taxon>Actinomycetes</taxon>
        <taxon>Kitasatosporales</taxon>
        <taxon>Streptomycetaceae</taxon>
        <taxon>Streptomyces</taxon>
    </lineage>
</organism>